<evidence type="ECO:0000256" key="7">
    <source>
        <dbReference type="SAM" id="MobiDB-lite"/>
    </source>
</evidence>
<dbReference type="EMBL" id="SLXP01000002">
    <property type="protein sequence ID" value="TCP42817.1"/>
    <property type="molecule type" value="Genomic_DNA"/>
</dbReference>
<evidence type="ECO:0000256" key="4">
    <source>
        <dbReference type="ARBA" id="ARBA00022692"/>
    </source>
</evidence>
<feature type="compositionally biased region" description="Basic and acidic residues" evidence="7">
    <location>
        <begin position="794"/>
        <end position="808"/>
    </location>
</feature>
<feature type="transmembrane region" description="Helical" evidence="8">
    <location>
        <begin position="559"/>
        <end position="582"/>
    </location>
</feature>
<dbReference type="InterPro" id="IPR049278">
    <property type="entry name" value="MS_channel_C"/>
</dbReference>
<feature type="region of interest" description="Disordered" evidence="7">
    <location>
        <begin position="780"/>
        <end position="822"/>
    </location>
</feature>
<keyword evidence="5 8" id="KW-1133">Transmembrane helix</keyword>
<evidence type="ECO:0000259" key="10">
    <source>
        <dbReference type="Pfam" id="PF00924"/>
    </source>
</evidence>
<dbReference type="InterPro" id="IPR022249">
    <property type="entry name" value="DUF3772"/>
</dbReference>
<feature type="transmembrane region" description="Helical" evidence="8">
    <location>
        <begin position="588"/>
        <end position="617"/>
    </location>
</feature>
<dbReference type="PROSITE" id="PS01246">
    <property type="entry name" value="UPF0003"/>
    <property type="match status" value="1"/>
</dbReference>
<comment type="caution">
    <text evidence="13">The sequence shown here is derived from an EMBL/GenBank/DDBJ whole genome shotgun (WGS) entry which is preliminary data.</text>
</comment>
<dbReference type="InterPro" id="IPR006686">
    <property type="entry name" value="MscS_channel_CS"/>
</dbReference>
<evidence type="ECO:0000259" key="11">
    <source>
        <dbReference type="Pfam" id="PF12607"/>
    </source>
</evidence>
<gene>
    <name evidence="13" type="ORF">EV662_1025</name>
</gene>
<keyword evidence="4 8" id="KW-0812">Transmembrane</keyword>
<evidence type="ECO:0000256" key="5">
    <source>
        <dbReference type="ARBA" id="ARBA00022989"/>
    </source>
</evidence>
<feature type="chain" id="PRO_5020189597" evidence="9">
    <location>
        <begin position="23"/>
        <end position="822"/>
    </location>
</feature>
<dbReference type="PANTHER" id="PTHR30347">
    <property type="entry name" value="POTASSIUM CHANNEL RELATED"/>
    <property type="match status" value="1"/>
</dbReference>
<keyword evidence="6 8" id="KW-0472">Membrane</keyword>
<evidence type="ECO:0000256" key="3">
    <source>
        <dbReference type="ARBA" id="ARBA00022475"/>
    </source>
</evidence>
<feature type="domain" description="Mechanosensitive ion channel MscS C-terminal" evidence="12">
    <location>
        <begin position="680"/>
        <end position="761"/>
    </location>
</feature>
<dbReference type="Pfam" id="PF12607">
    <property type="entry name" value="DUF3772"/>
    <property type="match status" value="1"/>
</dbReference>
<protein>
    <submittedName>
        <fullName evidence="13">Small-conductance mechanosensitive channel</fullName>
    </submittedName>
</protein>
<keyword evidence="9" id="KW-0732">Signal</keyword>
<dbReference type="RefSeq" id="WP_132460697.1">
    <property type="nucleotide sequence ID" value="NZ_SLXP01000002.1"/>
</dbReference>
<dbReference type="SUPFAM" id="SSF82689">
    <property type="entry name" value="Mechanosensitive channel protein MscS (YggB), C-terminal domain"/>
    <property type="match status" value="1"/>
</dbReference>
<feature type="transmembrane region" description="Helical" evidence="8">
    <location>
        <begin position="469"/>
        <end position="493"/>
    </location>
</feature>
<proteinExistence type="inferred from homology"/>
<dbReference type="Pfam" id="PF21082">
    <property type="entry name" value="MS_channel_3rd"/>
    <property type="match status" value="1"/>
</dbReference>
<feature type="compositionally biased region" description="Low complexity" evidence="7">
    <location>
        <begin position="812"/>
        <end position="822"/>
    </location>
</feature>
<comment type="similarity">
    <text evidence="2">Belongs to the MscS (TC 1.A.23) family.</text>
</comment>
<dbReference type="InterPro" id="IPR006685">
    <property type="entry name" value="MscS_channel_2nd"/>
</dbReference>
<dbReference type="Gene3D" id="1.10.287.1260">
    <property type="match status" value="1"/>
</dbReference>
<dbReference type="SUPFAM" id="SSF50182">
    <property type="entry name" value="Sm-like ribonucleoproteins"/>
    <property type="match status" value="1"/>
</dbReference>
<feature type="transmembrane region" description="Helical" evidence="8">
    <location>
        <begin position="328"/>
        <end position="346"/>
    </location>
</feature>
<evidence type="ECO:0000259" key="12">
    <source>
        <dbReference type="Pfam" id="PF21082"/>
    </source>
</evidence>
<feature type="transmembrane region" description="Helical" evidence="8">
    <location>
        <begin position="284"/>
        <end position="307"/>
    </location>
</feature>
<feature type="domain" description="DUF3772" evidence="11">
    <location>
        <begin position="132"/>
        <end position="192"/>
    </location>
</feature>
<feature type="transmembrane region" description="Helical" evidence="8">
    <location>
        <begin position="521"/>
        <end position="538"/>
    </location>
</feature>
<evidence type="ECO:0000256" key="2">
    <source>
        <dbReference type="ARBA" id="ARBA00008017"/>
    </source>
</evidence>
<dbReference type="Pfam" id="PF00924">
    <property type="entry name" value="MS_channel_2nd"/>
    <property type="match status" value="1"/>
</dbReference>
<organism evidence="13 14">
    <name type="scientific">Rhodovulum marinum</name>
    <dbReference type="NCBI Taxonomy" id="320662"/>
    <lineage>
        <taxon>Bacteria</taxon>
        <taxon>Pseudomonadati</taxon>
        <taxon>Pseudomonadota</taxon>
        <taxon>Alphaproteobacteria</taxon>
        <taxon>Rhodobacterales</taxon>
        <taxon>Paracoccaceae</taxon>
        <taxon>Rhodovulum</taxon>
    </lineage>
</organism>
<evidence type="ECO:0000313" key="13">
    <source>
        <dbReference type="EMBL" id="TCP42817.1"/>
    </source>
</evidence>
<dbReference type="GO" id="GO:0005886">
    <property type="term" value="C:plasma membrane"/>
    <property type="evidence" value="ECO:0007669"/>
    <property type="project" value="UniProtKB-SubCell"/>
</dbReference>
<evidence type="ECO:0000256" key="9">
    <source>
        <dbReference type="SAM" id="SignalP"/>
    </source>
</evidence>
<accession>A0A4R2Q2Q0</accession>
<dbReference type="SUPFAM" id="SSF82861">
    <property type="entry name" value="Mechanosensitive channel protein MscS (YggB), transmembrane region"/>
    <property type="match status" value="1"/>
</dbReference>
<feature type="transmembrane region" description="Helical" evidence="8">
    <location>
        <begin position="358"/>
        <end position="381"/>
    </location>
</feature>
<dbReference type="PANTHER" id="PTHR30347:SF1">
    <property type="entry name" value="MECHANOSENSITIVE CHANNEL MSCK"/>
    <property type="match status" value="1"/>
</dbReference>
<keyword evidence="14" id="KW-1185">Reference proteome</keyword>
<feature type="signal peptide" evidence="9">
    <location>
        <begin position="1"/>
        <end position="22"/>
    </location>
</feature>
<feature type="domain" description="Mechanosensitive ion channel MscS" evidence="10">
    <location>
        <begin position="604"/>
        <end position="671"/>
    </location>
</feature>
<feature type="compositionally biased region" description="Low complexity" evidence="7">
    <location>
        <begin position="780"/>
        <end position="790"/>
    </location>
</feature>
<evidence type="ECO:0000256" key="1">
    <source>
        <dbReference type="ARBA" id="ARBA00004651"/>
    </source>
</evidence>
<dbReference type="InterPro" id="IPR011014">
    <property type="entry name" value="MscS_channel_TM-2"/>
</dbReference>
<dbReference type="Gene3D" id="2.30.30.60">
    <property type="match status" value="1"/>
</dbReference>
<dbReference type="Gene3D" id="3.30.70.100">
    <property type="match status" value="1"/>
</dbReference>
<keyword evidence="3" id="KW-1003">Cell membrane</keyword>
<comment type="subcellular location">
    <subcellularLocation>
        <location evidence="1">Cell membrane</location>
        <topology evidence="1">Multi-pass membrane protein</topology>
    </subcellularLocation>
</comment>
<dbReference type="GO" id="GO:0008381">
    <property type="term" value="F:mechanosensitive monoatomic ion channel activity"/>
    <property type="evidence" value="ECO:0007669"/>
    <property type="project" value="UniProtKB-ARBA"/>
</dbReference>
<feature type="transmembrane region" description="Helical" evidence="8">
    <location>
        <begin position="246"/>
        <end position="272"/>
    </location>
</feature>
<dbReference type="InterPro" id="IPR010920">
    <property type="entry name" value="LSM_dom_sf"/>
</dbReference>
<dbReference type="InterPro" id="IPR052702">
    <property type="entry name" value="MscS-like_channel"/>
</dbReference>
<feature type="transmembrane region" description="Helical" evidence="8">
    <location>
        <begin position="434"/>
        <end position="457"/>
    </location>
</feature>
<evidence type="ECO:0000256" key="8">
    <source>
        <dbReference type="SAM" id="Phobius"/>
    </source>
</evidence>
<sequence length="822" mass="88303">MTPLLRVLVLVLAAALSGPLSAPMVQAQQTAAAEEKAPDYKAWEELATRAEEVLGQGRASDKALSELRGQLVDWRTRFLDAQGINAARIKTLRDQISALGPTPAEGETEPGEIASRRAELNRQLAELQAPGLQAVEAHSRADGLIREIDSVIRERQTSKLLELGPTPLNPANWAAGAEALRDTLATAYRELAEAWALPSRRASFREDLPATILFLTMAVVLLARGRRWVVLLSERLIQASERRGKAVFSSLVSLGQIVVPTLGILLLVSALATTGLGGPRLTEILFALPVLGLTLFAARWLGARVFAEHSVSRRLFDLSPERMAEARFHATWMGVVIALAGLLGLVGEFGQFPDEARVVLGFPLVVAGGLLLLRMGQILIAQSRVEPAADQLRPYRSRLVGLIGRASMVLGVLGPVLGAIGYKEAADYFTYPPILTLALLGLLMVLQRFVGDVYDLLTRHGEEESASDALIPVLIGLVLAILALPLLALIWGARVADLTEIWASFTAGFTLGGTRISPTNFLTFAIVFALGYTLTRLVQGTLRSTVLPKTRIDPGGQTAIISGLGYLGVILATLIAVTTAGIDLSSLAIVAGALSVGIGFGLQTIVSNFVSGIILLIERPISQGDWIEVGGVMGTVQDISVRSTRIQTFDRTDVIVPNADLVSGVVTNWTRQNLTGRVILAVGVAYGTDTRKVEKILREIGENHPLVMINPPPTVVFQGFGADSLDFELRVILRDINYGLSVRTELNHEIARRFAEEGIEIPFAQRDIWLRNPETLHRGAAVSAAASGPAEPAPPRHDDDPQPEPHDDFDGDAAASDGGESR</sequence>
<evidence type="ECO:0000256" key="6">
    <source>
        <dbReference type="ARBA" id="ARBA00023136"/>
    </source>
</evidence>
<evidence type="ECO:0000313" key="14">
    <source>
        <dbReference type="Proteomes" id="UP000294835"/>
    </source>
</evidence>
<dbReference type="OrthoDB" id="9799209at2"/>
<dbReference type="AlphaFoldDB" id="A0A4R2Q2Q0"/>
<name>A0A4R2Q2Q0_9RHOB</name>
<dbReference type="InterPro" id="IPR023408">
    <property type="entry name" value="MscS_beta-dom_sf"/>
</dbReference>
<feature type="transmembrane region" description="Helical" evidence="8">
    <location>
        <begin position="402"/>
        <end position="422"/>
    </location>
</feature>
<dbReference type="InterPro" id="IPR011066">
    <property type="entry name" value="MscS_channel_C_sf"/>
</dbReference>
<dbReference type="Proteomes" id="UP000294835">
    <property type="component" value="Unassembled WGS sequence"/>
</dbReference>
<reference evidence="13 14" key="1">
    <citation type="submission" date="2019-03" db="EMBL/GenBank/DDBJ databases">
        <title>Genomic Encyclopedia of Type Strains, Phase IV (KMG-IV): sequencing the most valuable type-strain genomes for metagenomic binning, comparative biology and taxonomic classification.</title>
        <authorList>
            <person name="Goeker M."/>
        </authorList>
    </citation>
    <scope>NUCLEOTIDE SEQUENCE [LARGE SCALE GENOMIC DNA]</scope>
    <source>
        <strain evidence="13 14">DSM 18063</strain>
    </source>
</reference>